<dbReference type="EMBL" id="JAKOGI010005062">
    <property type="protein sequence ID" value="KAJ8419480.1"/>
    <property type="molecule type" value="Genomic_DNA"/>
</dbReference>
<dbReference type="PANTHER" id="PTHR33240:SF17">
    <property type="entry name" value="EUKARYOTIC PEPTIDE CHAIN RELEASE FACTOR GTP-BINDING SUBUNIT-LIKE"/>
    <property type="match status" value="1"/>
</dbReference>
<name>A0A9Q1JIJ1_9CARY</name>
<gene>
    <name evidence="2" type="ORF">Cgig2_006638</name>
</gene>
<keyword evidence="3" id="KW-1185">Reference proteome</keyword>
<dbReference type="PANTHER" id="PTHR33240">
    <property type="entry name" value="OS08G0508500 PROTEIN"/>
    <property type="match status" value="1"/>
</dbReference>
<feature type="compositionally biased region" description="Basic and acidic residues" evidence="1">
    <location>
        <begin position="58"/>
        <end position="75"/>
    </location>
</feature>
<protein>
    <recommendedName>
        <fullName evidence="4">Gag-pol polyprotein</fullName>
    </recommendedName>
</protein>
<accession>A0A9Q1JIJ1</accession>
<organism evidence="2 3">
    <name type="scientific">Carnegiea gigantea</name>
    <dbReference type="NCBI Taxonomy" id="171969"/>
    <lineage>
        <taxon>Eukaryota</taxon>
        <taxon>Viridiplantae</taxon>
        <taxon>Streptophyta</taxon>
        <taxon>Embryophyta</taxon>
        <taxon>Tracheophyta</taxon>
        <taxon>Spermatophyta</taxon>
        <taxon>Magnoliopsida</taxon>
        <taxon>eudicotyledons</taxon>
        <taxon>Gunneridae</taxon>
        <taxon>Pentapetalae</taxon>
        <taxon>Caryophyllales</taxon>
        <taxon>Cactineae</taxon>
        <taxon>Cactaceae</taxon>
        <taxon>Cactoideae</taxon>
        <taxon>Echinocereeae</taxon>
        <taxon>Carnegiea</taxon>
    </lineage>
</organism>
<dbReference type="Proteomes" id="UP001153076">
    <property type="component" value="Unassembled WGS sequence"/>
</dbReference>
<proteinExistence type="predicted"/>
<evidence type="ECO:0000256" key="1">
    <source>
        <dbReference type="SAM" id="MobiDB-lite"/>
    </source>
</evidence>
<evidence type="ECO:0000313" key="3">
    <source>
        <dbReference type="Proteomes" id="UP001153076"/>
    </source>
</evidence>
<dbReference type="OrthoDB" id="1752268at2759"/>
<sequence length="385" mass="42590">MVDTLKNFMSTMANAIMQQVSEQAASSAKPFPRFIYVPTMGSEPSHMHDPVASHRHNERVQEAPHVNEDRRSREVPRHSIRAKAHLNHHTSYGRPAKLTTASTPYATHSRQTAWPPPMTSAPKPQNARKYCEFHEQNGYTTAECRELRKALYELADKGQIFEAGSAKASLGLLGRLNFREPSRSLPLNKGEASQSPPWCLVGEESSRFISPHTDPLVLEIKVASAIVRKILIDAGSSVDIITWDCLKKLTYSGRDIVPLVHPILGHQDLAEKFHALLVARLTALLFALGRLLNPRCSLSLSPYECSLSFRGSFFSASQVAFSSLILSQQCLYLTVASSNLRRSDMAFIAREEYIPPTSAIATSSSATLMGSEVPEATKSYDLARS</sequence>
<evidence type="ECO:0008006" key="4">
    <source>
        <dbReference type="Google" id="ProtNLM"/>
    </source>
</evidence>
<evidence type="ECO:0000313" key="2">
    <source>
        <dbReference type="EMBL" id="KAJ8419480.1"/>
    </source>
</evidence>
<comment type="caution">
    <text evidence="2">The sequence shown here is derived from an EMBL/GenBank/DDBJ whole genome shotgun (WGS) entry which is preliminary data.</text>
</comment>
<reference evidence="2" key="1">
    <citation type="submission" date="2022-04" db="EMBL/GenBank/DDBJ databases">
        <title>Carnegiea gigantea Genome sequencing and assembly v2.</title>
        <authorList>
            <person name="Copetti D."/>
            <person name="Sanderson M.J."/>
            <person name="Burquez A."/>
            <person name="Wojciechowski M.F."/>
        </authorList>
    </citation>
    <scope>NUCLEOTIDE SEQUENCE</scope>
    <source>
        <strain evidence="2">SGP5-SGP5p</strain>
        <tissue evidence="2">Aerial part</tissue>
    </source>
</reference>
<feature type="region of interest" description="Disordered" evidence="1">
    <location>
        <begin position="45"/>
        <end position="75"/>
    </location>
</feature>
<dbReference type="AlphaFoldDB" id="A0A9Q1JIJ1"/>